<evidence type="ECO:0000313" key="2">
    <source>
        <dbReference type="Proteomes" id="UP000197007"/>
    </source>
</evidence>
<dbReference type="Proteomes" id="UP000197007">
    <property type="component" value="Chromosome"/>
</dbReference>
<gene>
    <name evidence="1" type="ORF">CBG49_07195</name>
</gene>
<protein>
    <recommendedName>
        <fullName evidence="3">DUF2262 domain-containing protein</fullName>
    </recommendedName>
</protein>
<evidence type="ECO:0000313" key="1">
    <source>
        <dbReference type="EMBL" id="ASF42879.1"/>
    </source>
</evidence>
<organism evidence="1 2">
    <name type="scientific">Capnocytophaga endodontalis</name>
    <dbReference type="NCBI Taxonomy" id="2708117"/>
    <lineage>
        <taxon>Bacteria</taxon>
        <taxon>Pseudomonadati</taxon>
        <taxon>Bacteroidota</taxon>
        <taxon>Flavobacteriia</taxon>
        <taxon>Flavobacteriales</taxon>
        <taxon>Flavobacteriaceae</taxon>
        <taxon>Capnocytophaga</taxon>
    </lineage>
</organism>
<proteinExistence type="predicted"/>
<keyword evidence="2" id="KW-1185">Reference proteome</keyword>
<sequence>MTEILKRYIDASNAFRKAGGSHEGAIALYDLLYDLQAKTQRTKEEERILADTYTLLEYHLSAYETFLRIADTTNYKEKSKLLVLEDKAKTHKNTFCIKDIRKLRAKQRQQPFQIGDFKKVDEFSLDIEYILSAKKVVIFNKEVEGKDFSFFINKDTPIESCFNKIKEYLEWLSDAKATLISYYNEHCAEYTPQADDNWYNTLEVYSGHLDIGSIGISAHISAGDIFSPDHLLEIDFEGKEITHIGWDG</sequence>
<name>A0A1Z4BNK3_9FLAO</name>
<dbReference type="EMBL" id="CP022022">
    <property type="protein sequence ID" value="ASF42879.1"/>
    <property type="molecule type" value="Genomic_DNA"/>
</dbReference>
<reference evidence="2" key="1">
    <citation type="submission" date="2017-06" db="EMBL/GenBank/DDBJ databases">
        <title>Complete genome sequence of Capnocytophaga sp. KCOM 1579 (=ChDC OS43) isolated from a human refractory periapical abscess lesion.</title>
        <authorList>
            <person name="Kook J.-K."/>
            <person name="Park S.-N."/>
            <person name="Lim Y.K."/>
            <person name="Roh H."/>
        </authorList>
    </citation>
    <scope>NUCLEOTIDE SEQUENCE [LARGE SCALE GENOMIC DNA]</scope>
    <source>
        <strain evidence="2">ChDC OS43</strain>
    </source>
</reference>
<evidence type="ECO:0008006" key="3">
    <source>
        <dbReference type="Google" id="ProtNLM"/>
    </source>
</evidence>
<dbReference type="RefSeq" id="WP_088593966.1">
    <property type="nucleotide sequence ID" value="NZ_CP022022.1"/>
</dbReference>
<dbReference type="AlphaFoldDB" id="A0A1Z4BNK3"/>
<dbReference type="KEGG" id="capn:CBG49_07195"/>
<accession>A0A1Z4BNK3</accession>